<dbReference type="PANTHER" id="PTHR11161:SF68">
    <property type="entry name" value="NOSE RESISTANT-TO-FLUOXETINE PROTEIN N-TERMINAL DOMAIN-CONTAINING PROTEIN"/>
    <property type="match status" value="1"/>
</dbReference>
<name>A0A1V9XHP3_9ACAR</name>
<evidence type="ECO:0000256" key="1">
    <source>
        <dbReference type="SAM" id="Phobius"/>
    </source>
</evidence>
<proteinExistence type="predicted"/>
<sequence>AVFGSGYLYHTFPEVYKLQSEFPGFVGLCVPSPCTKLSFQSMGLAFKNMLYKYVSDNKQKFPILIGMDVVSCNTRDTESRISWTFSTRLVVGFLITLTGLVTLGTLVDTYVCLKIDREAKDYDVKHTYEFDKTNNIINMLRNCSAVVSLRKLMDTRTVPHTIKCIGGVKFFALLWLVMGNTGQLRAGNMTTNLKEMQKALETMSTQFVLNKDLAVDSICVI</sequence>
<reference evidence="2 3" key="1">
    <citation type="journal article" date="2017" name="Gigascience">
        <title>Draft genome of the honey bee ectoparasitic mite, Tropilaelaps mercedesae, is shaped by the parasitic life history.</title>
        <authorList>
            <person name="Dong X."/>
            <person name="Armstrong S.D."/>
            <person name="Xia D."/>
            <person name="Makepeace B.L."/>
            <person name="Darby A.C."/>
            <person name="Kadowaki T."/>
        </authorList>
    </citation>
    <scope>NUCLEOTIDE SEQUENCE [LARGE SCALE GENOMIC DNA]</scope>
    <source>
        <strain evidence="2">Wuxi-XJTLU</strain>
    </source>
</reference>
<dbReference type="InterPro" id="IPR052728">
    <property type="entry name" value="O2_lipid_transport_reg"/>
</dbReference>
<feature type="non-terminal residue" evidence="2">
    <location>
        <position position="1"/>
    </location>
</feature>
<keyword evidence="1" id="KW-0472">Membrane</keyword>
<evidence type="ECO:0000313" key="2">
    <source>
        <dbReference type="EMBL" id="OQR73044.1"/>
    </source>
</evidence>
<dbReference type="InParanoid" id="A0A1V9XHP3"/>
<protein>
    <submittedName>
        <fullName evidence="2">Nose resistant to fluoxetine protein 6-like</fullName>
    </submittedName>
</protein>
<feature type="transmembrane region" description="Helical" evidence="1">
    <location>
        <begin position="89"/>
        <end position="107"/>
    </location>
</feature>
<keyword evidence="1" id="KW-0812">Transmembrane</keyword>
<dbReference type="Proteomes" id="UP000192247">
    <property type="component" value="Unassembled WGS sequence"/>
</dbReference>
<dbReference type="PANTHER" id="PTHR11161">
    <property type="entry name" value="O-ACYLTRANSFERASE"/>
    <property type="match status" value="1"/>
</dbReference>
<comment type="caution">
    <text evidence="2">The sequence shown here is derived from an EMBL/GenBank/DDBJ whole genome shotgun (WGS) entry which is preliminary data.</text>
</comment>
<gene>
    <name evidence="2" type="ORF">BIW11_09988</name>
</gene>
<accession>A0A1V9XHP3</accession>
<evidence type="ECO:0000313" key="3">
    <source>
        <dbReference type="Proteomes" id="UP000192247"/>
    </source>
</evidence>
<dbReference type="EMBL" id="MNPL01010574">
    <property type="protein sequence ID" value="OQR73044.1"/>
    <property type="molecule type" value="Genomic_DNA"/>
</dbReference>
<dbReference type="AlphaFoldDB" id="A0A1V9XHP3"/>
<keyword evidence="3" id="KW-1185">Reference proteome</keyword>
<feature type="non-terminal residue" evidence="2">
    <location>
        <position position="221"/>
    </location>
</feature>
<keyword evidence="1" id="KW-1133">Transmembrane helix</keyword>
<organism evidence="2 3">
    <name type="scientific">Tropilaelaps mercedesae</name>
    <dbReference type="NCBI Taxonomy" id="418985"/>
    <lineage>
        <taxon>Eukaryota</taxon>
        <taxon>Metazoa</taxon>
        <taxon>Ecdysozoa</taxon>
        <taxon>Arthropoda</taxon>
        <taxon>Chelicerata</taxon>
        <taxon>Arachnida</taxon>
        <taxon>Acari</taxon>
        <taxon>Parasitiformes</taxon>
        <taxon>Mesostigmata</taxon>
        <taxon>Gamasina</taxon>
        <taxon>Dermanyssoidea</taxon>
        <taxon>Laelapidae</taxon>
        <taxon>Tropilaelaps</taxon>
    </lineage>
</organism>